<evidence type="ECO:0000313" key="2">
    <source>
        <dbReference type="Proteomes" id="UP000023152"/>
    </source>
</evidence>
<sequence length="145" mass="16818">ITTIITAKTTIKSLCCLGGYFKHTLVMKYASVWSDKLNELNNYNKCVAFTDHNNHPIIAGRYSDDYWIVRAVINGSNNHLLFITYSRINISVFNLNTFKFIKHDTLPANYIGYHCFVNYKQLFSQNKSKTRITKKKTIVVNKELL</sequence>
<name>X6N8K3_RETFI</name>
<protein>
    <submittedName>
        <fullName evidence="1">Uncharacterized protein</fullName>
    </submittedName>
</protein>
<comment type="caution">
    <text evidence="1">The sequence shown here is derived from an EMBL/GenBank/DDBJ whole genome shotgun (WGS) entry which is preliminary data.</text>
</comment>
<gene>
    <name evidence="1" type="ORF">RFI_15125</name>
</gene>
<dbReference type="AlphaFoldDB" id="X6N8K3"/>
<reference evidence="1 2" key="1">
    <citation type="journal article" date="2013" name="Curr. Biol.">
        <title>The Genome of the Foraminiferan Reticulomyxa filosa.</title>
        <authorList>
            <person name="Glockner G."/>
            <person name="Hulsmann N."/>
            <person name="Schleicher M."/>
            <person name="Noegel A.A."/>
            <person name="Eichinger L."/>
            <person name="Gallinger C."/>
            <person name="Pawlowski J."/>
            <person name="Sierra R."/>
            <person name="Euteneuer U."/>
            <person name="Pillet L."/>
            <person name="Moustafa A."/>
            <person name="Platzer M."/>
            <person name="Groth M."/>
            <person name="Szafranski K."/>
            <person name="Schliwa M."/>
        </authorList>
    </citation>
    <scope>NUCLEOTIDE SEQUENCE [LARGE SCALE GENOMIC DNA]</scope>
</reference>
<dbReference type="EMBL" id="ASPP01011053">
    <property type="protein sequence ID" value="ETO22079.1"/>
    <property type="molecule type" value="Genomic_DNA"/>
</dbReference>
<feature type="non-terminal residue" evidence="1">
    <location>
        <position position="1"/>
    </location>
</feature>
<organism evidence="1 2">
    <name type="scientific">Reticulomyxa filosa</name>
    <dbReference type="NCBI Taxonomy" id="46433"/>
    <lineage>
        <taxon>Eukaryota</taxon>
        <taxon>Sar</taxon>
        <taxon>Rhizaria</taxon>
        <taxon>Retaria</taxon>
        <taxon>Foraminifera</taxon>
        <taxon>Monothalamids</taxon>
        <taxon>Reticulomyxidae</taxon>
        <taxon>Reticulomyxa</taxon>
    </lineage>
</organism>
<keyword evidence="2" id="KW-1185">Reference proteome</keyword>
<accession>X6N8K3</accession>
<evidence type="ECO:0000313" key="1">
    <source>
        <dbReference type="EMBL" id="ETO22079.1"/>
    </source>
</evidence>
<proteinExistence type="predicted"/>
<dbReference type="Proteomes" id="UP000023152">
    <property type="component" value="Unassembled WGS sequence"/>
</dbReference>